<proteinExistence type="inferred from homology"/>
<dbReference type="EMBL" id="UINC01032542">
    <property type="protein sequence ID" value="SVB20381.1"/>
    <property type="molecule type" value="Genomic_DNA"/>
</dbReference>
<organism evidence="5">
    <name type="scientific">marine metagenome</name>
    <dbReference type="NCBI Taxonomy" id="408172"/>
    <lineage>
        <taxon>unclassified sequences</taxon>
        <taxon>metagenomes</taxon>
        <taxon>ecological metagenomes</taxon>
    </lineage>
</organism>
<dbReference type="PANTHER" id="PTHR43085">
    <property type="entry name" value="HEXOKINASE FAMILY MEMBER"/>
    <property type="match status" value="1"/>
</dbReference>
<dbReference type="GO" id="GO:0005829">
    <property type="term" value="C:cytosol"/>
    <property type="evidence" value="ECO:0007669"/>
    <property type="project" value="TreeGrafter"/>
</dbReference>
<dbReference type="AlphaFoldDB" id="A0A382C3U4"/>
<dbReference type="InterPro" id="IPR011611">
    <property type="entry name" value="PfkB_dom"/>
</dbReference>
<reference evidence="5" key="1">
    <citation type="submission" date="2018-05" db="EMBL/GenBank/DDBJ databases">
        <authorList>
            <person name="Lanie J.A."/>
            <person name="Ng W.-L."/>
            <person name="Kazmierczak K.M."/>
            <person name="Andrzejewski T.M."/>
            <person name="Davidsen T.M."/>
            <person name="Wayne K.J."/>
            <person name="Tettelin H."/>
            <person name="Glass J.I."/>
            <person name="Rusch D."/>
            <person name="Podicherti R."/>
            <person name="Tsui H.-C.T."/>
            <person name="Winkler M.E."/>
        </authorList>
    </citation>
    <scope>NUCLEOTIDE SEQUENCE</scope>
</reference>
<dbReference type="GO" id="GO:0006974">
    <property type="term" value="P:DNA damage response"/>
    <property type="evidence" value="ECO:0007669"/>
    <property type="project" value="TreeGrafter"/>
</dbReference>
<evidence type="ECO:0000256" key="3">
    <source>
        <dbReference type="ARBA" id="ARBA00022777"/>
    </source>
</evidence>
<dbReference type="SUPFAM" id="SSF53613">
    <property type="entry name" value="Ribokinase-like"/>
    <property type="match status" value="1"/>
</dbReference>
<gene>
    <name evidence="5" type="ORF">METZ01_LOCUS173235</name>
</gene>
<dbReference type="GO" id="GO:0008673">
    <property type="term" value="F:2-dehydro-3-deoxygluconokinase activity"/>
    <property type="evidence" value="ECO:0007669"/>
    <property type="project" value="TreeGrafter"/>
</dbReference>
<evidence type="ECO:0000256" key="2">
    <source>
        <dbReference type="ARBA" id="ARBA00022679"/>
    </source>
</evidence>
<name>A0A382C3U4_9ZZZZ</name>
<dbReference type="Gene3D" id="3.40.1190.20">
    <property type="match status" value="1"/>
</dbReference>
<keyword evidence="2" id="KW-0808">Transferase</keyword>
<dbReference type="CDD" id="cd01166">
    <property type="entry name" value="KdgK"/>
    <property type="match status" value="1"/>
</dbReference>
<comment type="similarity">
    <text evidence="1">Belongs to the carbohydrate kinase PfkB family.</text>
</comment>
<evidence type="ECO:0000256" key="1">
    <source>
        <dbReference type="ARBA" id="ARBA00010688"/>
    </source>
</evidence>
<protein>
    <recommendedName>
        <fullName evidence="4">Carbohydrate kinase PfkB domain-containing protein</fullName>
    </recommendedName>
</protein>
<feature type="domain" description="Carbohydrate kinase PfkB" evidence="4">
    <location>
        <begin position="4"/>
        <end position="296"/>
    </location>
</feature>
<dbReference type="GO" id="GO:0019698">
    <property type="term" value="P:D-galacturonate catabolic process"/>
    <property type="evidence" value="ECO:0007669"/>
    <property type="project" value="TreeGrafter"/>
</dbReference>
<evidence type="ECO:0000259" key="4">
    <source>
        <dbReference type="Pfam" id="PF00294"/>
    </source>
</evidence>
<accession>A0A382C3U4</accession>
<dbReference type="GO" id="GO:0042840">
    <property type="term" value="P:D-glucuronate catabolic process"/>
    <property type="evidence" value="ECO:0007669"/>
    <property type="project" value="TreeGrafter"/>
</dbReference>
<dbReference type="PANTHER" id="PTHR43085:SF15">
    <property type="entry name" value="2-DEHYDRO-3-DEOXYGLUCONOKINASE"/>
    <property type="match status" value="1"/>
</dbReference>
<keyword evidence="3" id="KW-0418">Kinase</keyword>
<dbReference type="Pfam" id="PF00294">
    <property type="entry name" value="PfkB"/>
    <property type="match status" value="1"/>
</dbReference>
<sequence>MVPEIVCLGEALIEMNQLPEKDPRLFYSSFGGDVSNVAVSIARQGSAAGFLSLVGNDLFGDQLLELWQKEGVNHAHVSKIQDASTGIYFVTHDSSGHNFSYFRKDSAASQITPEHLPYTYIASAKVLHISAISQAISPSSNNTVNAAIQIANKNDVLISYDTNLRLKLWSLELARETIQKTIPFSDFLFPSLEDSIILTELTEPTDIVEYYLKNGAKLVALKLGSEGVLVANKDSCYKINGKVVETVDATGAGDSFNGAFLSEWLRHGNPLESAQYANAAAALSTTGIGAVEPIPDRLDVENFLKSSSNQVCKS</sequence>
<dbReference type="InterPro" id="IPR029056">
    <property type="entry name" value="Ribokinase-like"/>
</dbReference>
<evidence type="ECO:0000313" key="5">
    <source>
        <dbReference type="EMBL" id="SVB20381.1"/>
    </source>
</evidence>
<dbReference type="InterPro" id="IPR050306">
    <property type="entry name" value="PfkB_Carbo_kinase"/>
</dbReference>